<dbReference type="Pfam" id="PF13962">
    <property type="entry name" value="PGG"/>
    <property type="match status" value="1"/>
</dbReference>
<name>A0A7J7HD12_CAMSI</name>
<accession>A0A7J7HD12</accession>
<comment type="caution">
    <text evidence="4">The sequence shown here is derived from an EMBL/GenBank/DDBJ whole genome shotgun (WGS) entry which is preliminary data.</text>
</comment>
<dbReference type="Pfam" id="PF12796">
    <property type="entry name" value="Ank_2"/>
    <property type="match status" value="1"/>
</dbReference>
<feature type="region of interest" description="Disordered" evidence="1">
    <location>
        <begin position="639"/>
        <end position="668"/>
    </location>
</feature>
<evidence type="ECO:0000259" key="3">
    <source>
        <dbReference type="Pfam" id="PF13962"/>
    </source>
</evidence>
<dbReference type="GO" id="GO:0016020">
    <property type="term" value="C:membrane"/>
    <property type="evidence" value="ECO:0007669"/>
    <property type="project" value="TreeGrafter"/>
</dbReference>
<dbReference type="InterPro" id="IPR002110">
    <property type="entry name" value="Ankyrin_rpt"/>
</dbReference>
<feature type="transmembrane region" description="Helical" evidence="2">
    <location>
        <begin position="521"/>
        <end position="541"/>
    </location>
</feature>
<feature type="domain" description="PGG" evidence="3">
    <location>
        <begin position="473"/>
        <end position="584"/>
    </location>
</feature>
<evidence type="ECO:0000313" key="4">
    <source>
        <dbReference type="EMBL" id="KAF5950619.1"/>
    </source>
</evidence>
<dbReference type="PANTHER" id="PTHR24177:SF103">
    <property type="entry name" value="PGG DOMAIN-CONTAINING PROTEIN"/>
    <property type="match status" value="1"/>
</dbReference>
<feature type="transmembrane region" description="Helical" evidence="2">
    <location>
        <begin position="561"/>
        <end position="587"/>
    </location>
</feature>
<evidence type="ECO:0000313" key="5">
    <source>
        <dbReference type="Proteomes" id="UP000593564"/>
    </source>
</evidence>
<evidence type="ECO:0000256" key="2">
    <source>
        <dbReference type="SAM" id="Phobius"/>
    </source>
</evidence>
<dbReference type="AlphaFoldDB" id="A0A7J7HD12"/>
<protein>
    <recommendedName>
        <fullName evidence="3">PGG domain-containing protein</fullName>
    </recommendedName>
</protein>
<evidence type="ECO:0000256" key="1">
    <source>
        <dbReference type="SAM" id="MobiDB-lite"/>
    </source>
</evidence>
<reference evidence="5" key="1">
    <citation type="journal article" date="2020" name="Nat. Commun.">
        <title>Genome assembly of wild tea tree DASZ reveals pedigree and selection history of tea varieties.</title>
        <authorList>
            <person name="Zhang W."/>
            <person name="Zhang Y."/>
            <person name="Qiu H."/>
            <person name="Guo Y."/>
            <person name="Wan H."/>
            <person name="Zhang X."/>
            <person name="Scossa F."/>
            <person name="Alseekh S."/>
            <person name="Zhang Q."/>
            <person name="Wang P."/>
            <person name="Xu L."/>
            <person name="Schmidt M.H."/>
            <person name="Jia X."/>
            <person name="Li D."/>
            <person name="Zhu A."/>
            <person name="Guo F."/>
            <person name="Chen W."/>
            <person name="Ni D."/>
            <person name="Usadel B."/>
            <person name="Fernie A.R."/>
            <person name="Wen W."/>
        </authorList>
    </citation>
    <scope>NUCLEOTIDE SEQUENCE [LARGE SCALE GENOMIC DNA]</scope>
    <source>
        <strain evidence="5">cv. G240</strain>
    </source>
</reference>
<dbReference type="SUPFAM" id="SSF48403">
    <property type="entry name" value="Ankyrin repeat"/>
    <property type="match status" value="1"/>
</dbReference>
<feature type="transmembrane region" description="Helical" evidence="2">
    <location>
        <begin position="599"/>
        <end position="618"/>
    </location>
</feature>
<dbReference type="Proteomes" id="UP000593564">
    <property type="component" value="Unassembled WGS sequence"/>
</dbReference>
<sequence length="668" mass="74931">MEDIKQQLCTSVMKGDWEMAKEIYGKHREQEIQGVKITLLGDTALHMAVNTNIWENVDGLLHNQSDDVVLVDNKRNTPLHHAAKLGNERMCFEIARKQRHLLEERNANHETPLFMAAQHGQIKGFIILSVICCSLKDGYKKIYETGRRSRDGRTVLHCAIHGEYFDLAYQIIGRFPGFIHFVDNRGNSAIHILASKHAAFTNSITITRTIRDIPAPGTDVENPPASSDPPRKESQRRRRNVRGLLLICLLKLIVRSVSLLLAGVEKMKINRLFPKDLVDMKKKHLWSTIVVKVLFDHALAYDYRHGGSGPNSPDVNIAVNNQRNNSRNNVSETPILIAARNGINELVDRILVDFPEAIHDVNPEGKNLVLLAVENRQPHIYKTLRAKKNFTDSLLCCVDNEGNNALHYAAMLKTYQSWVAPDAVLQMQWEIKWYLFIKETIPKQLSASENNKGKTPEEIFMKTHSELVDLDTNWLMKTSDSCTLVATLIATVAFATSASVPGGVEGRNGEPVLRQQGMFEVFAIASLVALCSSCISAIMFLSILTSRHQTMDFGTDLPRKLLIGLTALFISIASMLASFCGGHFFIVKDIMRGASIAEYFVVLVPVGFFLGAQFPLYFKLMLATFTKVPERGFMLASKIQGGEAPGQKKKKPKKKRARGTKTRRTNFP</sequence>
<feature type="region of interest" description="Disordered" evidence="1">
    <location>
        <begin position="213"/>
        <end position="237"/>
    </location>
</feature>
<proteinExistence type="predicted"/>
<keyword evidence="2" id="KW-0812">Transmembrane</keyword>
<gene>
    <name evidence="4" type="ORF">HYC85_012612</name>
</gene>
<keyword evidence="2" id="KW-0472">Membrane</keyword>
<feature type="compositionally biased region" description="Basic residues" evidence="1">
    <location>
        <begin position="647"/>
        <end position="668"/>
    </location>
</feature>
<keyword evidence="2" id="KW-1133">Transmembrane helix</keyword>
<keyword evidence="5" id="KW-1185">Reference proteome</keyword>
<dbReference type="EMBL" id="JACBKZ010000005">
    <property type="protein sequence ID" value="KAF5950619.1"/>
    <property type="molecule type" value="Genomic_DNA"/>
</dbReference>
<dbReference type="PANTHER" id="PTHR24177">
    <property type="entry name" value="CASKIN"/>
    <property type="match status" value="1"/>
</dbReference>
<organism evidence="4 5">
    <name type="scientific">Camellia sinensis</name>
    <name type="common">Tea plant</name>
    <name type="synonym">Thea sinensis</name>
    <dbReference type="NCBI Taxonomy" id="4442"/>
    <lineage>
        <taxon>Eukaryota</taxon>
        <taxon>Viridiplantae</taxon>
        <taxon>Streptophyta</taxon>
        <taxon>Embryophyta</taxon>
        <taxon>Tracheophyta</taxon>
        <taxon>Spermatophyta</taxon>
        <taxon>Magnoliopsida</taxon>
        <taxon>eudicotyledons</taxon>
        <taxon>Gunneridae</taxon>
        <taxon>Pentapetalae</taxon>
        <taxon>asterids</taxon>
        <taxon>Ericales</taxon>
        <taxon>Theaceae</taxon>
        <taxon>Camellia</taxon>
    </lineage>
</organism>
<dbReference type="InterPro" id="IPR026961">
    <property type="entry name" value="PGG_dom"/>
</dbReference>
<dbReference type="Gene3D" id="1.25.40.20">
    <property type="entry name" value="Ankyrin repeat-containing domain"/>
    <property type="match status" value="2"/>
</dbReference>
<feature type="transmembrane region" description="Helical" evidence="2">
    <location>
        <begin position="241"/>
        <end position="264"/>
    </location>
</feature>
<dbReference type="SMART" id="SM00248">
    <property type="entry name" value="ANK"/>
    <property type="match status" value="6"/>
</dbReference>
<dbReference type="InterPro" id="IPR036770">
    <property type="entry name" value="Ankyrin_rpt-contain_sf"/>
</dbReference>
<reference evidence="4 5" key="2">
    <citation type="submission" date="2020-07" db="EMBL/GenBank/DDBJ databases">
        <title>Genome assembly of wild tea tree DASZ reveals pedigree and selection history of tea varieties.</title>
        <authorList>
            <person name="Zhang W."/>
        </authorList>
    </citation>
    <scope>NUCLEOTIDE SEQUENCE [LARGE SCALE GENOMIC DNA]</scope>
    <source>
        <strain evidence="5">cv. G240</strain>
        <tissue evidence="4">Leaf</tissue>
    </source>
</reference>